<dbReference type="EMBL" id="CCYD01000109">
    <property type="protein sequence ID" value="CEG35864.1"/>
    <property type="molecule type" value="Genomic_DNA"/>
</dbReference>
<name>A0A0P1A5N7_PLAHL</name>
<sequence>MPSQIDRAHLFNMVPVCPKTDQMMPGATEKAIFEAEIQNLVCAQILAISNQDRLFMSFVMLQPSSKVNFKS</sequence>
<dbReference type="GeneID" id="36395248"/>
<dbReference type="RefSeq" id="XP_024572233.1">
    <property type="nucleotide sequence ID" value="XM_024728915.1"/>
</dbReference>
<evidence type="ECO:0000313" key="1">
    <source>
        <dbReference type="EMBL" id="CEG35864.1"/>
    </source>
</evidence>
<organism evidence="1 2">
    <name type="scientific">Plasmopara halstedii</name>
    <name type="common">Downy mildew of sunflower</name>
    <dbReference type="NCBI Taxonomy" id="4781"/>
    <lineage>
        <taxon>Eukaryota</taxon>
        <taxon>Sar</taxon>
        <taxon>Stramenopiles</taxon>
        <taxon>Oomycota</taxon>
        <taxon>Peronosporomycetes</taxon>
        <taxon>Peronosporales</taxon>
        <taxon>Peronosporaceae</taxon>
        <taxon>Plasmopara</taxon>
    </lineage>
</organism>
<dbReference type="AlphaFoldDB" id="A0A0P1A5N7"/>
<reference evidence="2" key="1">
    <citation type="submission" date="2014-09" db="EMBL/GenBank/DDBJ databases">
        <authorList>
            <person name="Sharma Rahul"/>
            <person name="Thines Marco"/>
        </authorList>
    </citation>
    <scope>NUCLEOTIDE SEQUENCE [LARGE SCALE GENOMIC DNA]</scope>
</reference>
<protein>
    <submittedName>
        <fullName evidence="1">Uncharacterized protein</fullName>
    </submittedName>
</protein>
<dbReference type="Proteomes" id="UP000054928">
    <property type="component" value="Unassembled WGS sequence"/>
</dbReference>
<keyword evidence="2" id="KW-1185">Reference proteome</keyword>
<evidence type="ECO:0000313" key="2">
    <source>
        <dbReference type="Proteomes" id="UP000054928"/>
    </source>
</evidence>
<proteinExistence type="predicted"/>
<accession>A0A0P1A5N7</accession>